<evidence type="ECO:0000313" key="16">
    <source>
        <dbReference type="Proteomes" id="UP001229421"/>
    </source>
</evidence>
<evidence type="ECO:0000256" key="1">
    <source>
        <dbReference type="ARBA" id="ARBA00004606"/>
    </source>
</evidence>
<evidence type="ECO:0000256" key="10">
    <source>
        <dbReference type="ARBA" id="ARBA00023180"/>
    </source>
</evidence>
<keyword evidence="8 14" id="KW-1133">Transmembrane helix</keyword>
<dbReference type="Proteomes" id="UP001229421">
    <property type="component" value="Unassembled WGS sequence"/>
</dbReference>
<evidence type="ECO:0000256" key="5">
    <source>
        <dbReference type="ARBA" id="ARBA00022679"/>
    </source>
</evidence>
<comment type="pathway">
    <text evidence="2">Glycan metabolism.</text>
</comment>
<evidence type="ECO:0000256" key="7">
    <source>
        <dbReference type="ARBA" id="ARBA00022968"/>
    </source>
</evidence>
<dbReference type="CDD" id="cd11299">
    <property type="entry name" value="O-FucT_plant"/>
    <property type="match status" value="1"/>
</dbReference>
<keyword evidence="10" id="KW-0325">Glycoprotein</keyword>
<comment type="similarity">
    <text evidence="3">Belongs to the glycosyltransferase GT106 family.</text>
</comment>
<evidence type="ECO:0000256" key="6">
    <source>
        <dbReference type="ARBA" id="ARBA00022692"/>
    </source>
</evidence>
<keyword evidence="7" id="KW-0735">Signal-anchor</keyword>
<dbReference type="AlphaFoldDB" id="A0AAD8LGK1"/>
<evidence type="ECO:0000256" key="11">
    <source>
        <dbReference type="ARBA" id="ARBA00023253"/>
    </source>
</evidence>
<evidence type="ECO:0000313" key="15">
    <source>
        <dbReference type="EMBL" id="KAK1437125.1"/>
    </source>
</evidence>
<feature type="transmembrane region" description="Helical" evidence="14">
    <location>
        <begin position="38"/>
        <end position="59"/>
    </location>
</feature>
<evidence type="ECO:0000256" key="8">
    <source>
        <dbReference type="ARBA" id="ARBA00022989"/>
    </source>
</evidence>
<dbReference type="FunFam" id="3.40.50.11350:FF:000011">
    <property type="entry name" value="O-fucosyltransferase 28"/>
    <property type="match status" value="1"/>
</dbReference>
<dbReference type="Gene3D" id="3.40.50.11350">
    <property type="match status" value="1"/>
</dbReference>
<dbReference type="EMBL" id="JAUHHV010000001">
    <property type="protein sequence ID" value="KAK1437125.1"/>
    <property type="molecule type" value="Genomic_DNA"/>
</dbReference>
<sequence length="564" mass="65126">MSSSSSENFTNGGSYLTVNCCTNNRHNMKYYMVLFKSGLKSVVVFGFVIVLVVVCKLAYMMGNRMAEVHNNIHDDDDGFYHYKSGVMLMHHSIKAQSVLSSPVSVITRPPKYYHHHLHVHPVEEIWMKPNSSDYHQCIVRPRNRIKTDSRTNGYILVHANGGLNQMRTGICDMVAIAKIMNATLVLPSLDHRSFWTDPSDFKDIFDWRHFMDVLKDDIEIVESLPPELMSKKPHLKAPISWSKASYYRGEMSLLLKKHKVIEFTHTDSRLVNNGLASSFQKLRCRANYVALRYSREIQELGQKLVDRLRSKGEPYIALHLRYEKDMLAFTGCSHNLTVDEAEELREMRYGVKHWKEKEINSKEKRQQGGCPMSPREAAFFLKAMGYPPNTQIYIVAGEIYGNVSMDAFRNEYSNVFSHTTLMTQEELDSFKQYQNRLAAVDHIVALESDGFVYTYDGNMAKVVQGHRKFEGFRKTISPDRQQFVKLIDGLDKGVITWDAFTSQVKTIHKDRLGAPRERRVRESPRLEENFYANPYPGCICNEKPIINLQDERPIQRVKSKRLSL</sequence>
<dbReference type="GO" id="GO:0006004">
    <property type="term" value="P:fucose metabolic process"/>
    <property type="evidence" value="ECO:0007669"/>
    <property type="project" value="UniProtKB-KW"/>
</dbReference>
<keyword evidence="6 14" id="KW-0812">Transmembrane</keyword>
<comment type="caution">
    <text evidence="15">The sequence shown here is derived from an EMBL/GenBank/DDBJ whole genome shotgun (WGS) entry which is preliminary data.</text>
</comment>
<keyword evidence="5" id="KW-0808">Transferase</keyword>
<evidence type="ECO:0000256" key="12">
    <source>
        <dbReference type="ARBA" id="ARBA00023277"/>
    </source>
</evidence>
<reference evidence="15" key="1">
    <citation type="journal article" date="2023" name="bioRxiv">
        <title>Improved chromosome-level genome assembly for marigold (Tagetes erecta).</title>
        <authorList>
            <person name="Jiang F."/>
            <person name="Yuan L."/>
            <person name="Wang S."/>
            <person name="Wang H."/>
            <person name="Xu D."/>
            <person name="Wang A."/>
            <person name="Fan W."/>
        </authorList>
    </citation>
    <scope>NUCLEOTIDE SEQUENCE</scope>
    <source>
        <strain evidence="15">WSJ</strain>
        <tissue evidence="15">Leaf</tissue>
    </source>
</reference>
<keyword evidence="12" id="KW-0119">Carbohydrate metabolism</keyword>
<accession>A0AAD8LGK1</accession>
<evidence type="ECO:0000256" key="4">
    <source>
        <dbReference type="ARBA" id="ARBA00022676"/>
    </source>
</evidence>
<comment type="subcellular location">
    <subcellularLocation>
        <location evidence="1">Membrane</location>
        <topology evidence="1">Single-pass type II membrane protein</topology>
    </subcellularLocation>
</comment>
<dbReference type="PANTHER" id="PTHR31741:SF100">
    <property type="entry name" value="O-FUCOSYLTRANSFERASE FAMILY PROTEIN"/>
    <property type="match status" value="1"/>
</dbReference>
<protein>
    <recommendedName>
        <fullName evidence="13">O-fucosyltransferase family protein</fullName>
    </recommendedName>
</protein>
<dbReference type="GO" id="GO:0016757">
    <property type="term" value="F:glycosyltransferase activity"/>
    <property type="evidence" value="ECO:0007669"/>
    <property type="project" value="UniProtKB-KW"/>
</dbReference>
<keyword evidence="4" id="KW-0328">Glycosyltransferase</keyword>
<evidence type="ECO:0000256" key="14">
    <source>
        <dbReference type="SAM" id="Phobius"/>
    </source>
</evidence>
<dbReference type="PIRSF" id="PIRSF009360">
    <property type="entry name" value="UCP009360"/>
    <property type="match status" value="1"/>
</dbReference>
<dbReference type="InterPro" id="IPR024709">
    <property type="entry name" value="FucosylTrfase_pln"/>
</dbReference>
<gene>
    <name evidence="15" type="ORF">QVD17_02910</name>
</gene>
<evidence type="ECO:0000256" key="3">
    <source>
        <dbReference type="ARBA" id="ARBA00007737"/>
    </source>
</evidence>
<dbReference type="Pfam" id="PF10250">
    <property type="entry name" value="O-FucT"/>
    <property type="match status" value="1"/>
</dbReference>
<proteinExistence type="inferred from homology"/>
<dbReference type="PANTHER" id="PTHR31741">
    <property type="entry name" value="OS02G0726500 PROTEIN-RELATED"/>
    <property type="match status" value="1"/>
</dbReference>
<dbReference type="InterPro" id="IPR019378">
    <property type="entry name" value="GDP-Fuc_O-FucTrfase"/>
</dbReference>
<keyword evidence="11" id="KW-0294">Fucose metabolism</keyword>
<keyword evidence="16" id="KW-1185">Reference proteome</keyword>
<organism evidence="15 16">
    <name type="scientific">Tagetes erecta</name>
    <name type="common">African marigold</name>
    <dbReference type="NCBI Taxonomy" id="13708"/>
    <lineage>
        <taxon>Eukaryota</taxon>
        <taxon>Viridiplantae</taxon>
        <taxon>Streptophyta</taxon>
        <taxon>Embryophyta</taxon>
        <taxon>Tracheophyta</taxon>
        <taxon>Spermatophyta</taxon>
        <taxon>Magnoliopsida</taxon>
        <taxon>eudicotyledons</taxon>
        <taxon>Gunneridae</taxon>
        <taxon>Pentapetalae</taxon>
        <taxon>asterids</taxon>
        <taxon>campanulids</taxon>
        <taxon>Asterales</taxon>
        <taxon>Asteraceae</taxon>
        <taxon>Asteroideae</taxon>
        <taxon>Heliantheae alliance</taxon>
        <taxon>Tageteae</taxon>
        <taxon>Tagetes</taxon>
    </lineage>
</organism>
<keyword evidence="9 14" id="KW-0472">Membrane</keyword>
<dbReference type="GO" id="GO:0005737">
    <property type="term" value="C:cytoplasm"/>
    <property type="evidence" value="ECO:0007669"/>
    <property type="project" value="TreeGrafter"/>
</dbReference>
<name>A0AAD8LGK1_TARER</name>
<evidence type="ECO:0000256" key="2">
    <source>
        <dbReference type="ARBA" id="ARBA00004881"/>
    </source>
</evidence>
<dbReference type="GO" id="GO:0016020">
    <property type="term" value="C:membrane"/>
    <property type="evidence" value="ECO:0007669"/>
    <property type="project" value="UniProtKB-SubCell"/>
</dbReference>
<evidence type="ECO:0000256" key="13">
    <source>
        <dbReference type="ARBA" id="ARBA00030350"/>
    </source>
</evidence>
<evidence type="ECO:0000256" key="9">
    <source>
        <dbReference type="ARBA" id="ARBA00023136"/>
    </source>
</evidence>